<gene>
    <name evidence="1" type="ORF">ZEAMMB73_Zm00001d022570</name>
</gene>
<proteinExistence type="predicted"/>
<reference evidence="1" key="1">
    <citation type="submission" date="2015-12" db="EMBL/GenBank/DDBJ databases">
        <title>Update maize B73 reference genome by single molecule sequencing technologies.</title>
        <authorList>
            <consortium name="Maize Genome Sequencing Project"/>
            <person name="Ware D."/>
        </authorList>
    </citation>
    <scope>NUCLEOTIDE SEQUENCE [LARGE SCALE GENOMIC DNA]</scope>
    <source>
        <tissue evidence="1">Seedling</tissue>
    </source>
</reference>
<evidence type="ECO:0000313" key="1">
    <source>
        <dbReference type="EMBL" id="ONM61032.1"/>
    </source>
</evidence>
<organism evidence="1">
    <name type="scientific">Zea mays</name>
    <name type="common">Maize</name>
    <dbReference type="NCBI Taxonomy" id="4577"/>
    <lineage>
        <taxon>Eukaryota</taxon>
        <taxon>Viridiplantae</taxon>
        <taxon>Streptophyta</taxon>
        <taxon>Embryophyta</taxon>
        <taxon>Tracheophyta</taxon>
        <taxon>Spermatophyta</taxon>
        <taxon>Magnoliopsida</taxon>
        <taxon>Liliopsida</taxon>
        <taxon>Poales</taxon>
        <taxon>Poaceae</taxon>
        <taxon>PACMAD clade</taxon>
        <taxon>Panicoideae</taxon>
        <taxon>Andropogonodae</taxon>
        <taxon>Andropogoneae</taxon>
        <taxon>Tripsacinae</taxon>
        <taxon>Zea</taxon>
    </lineage>
</organism>
<accession>A0A1D6IP52</accession>
<name>A0A1D6IP52_MAIZE</name>
<dbReference type="EMBL" id="CM007650">
    <property type="protein sequence ID" value="ONM61032.1"/>
    <property type="molecule type" value="Genomic_DNA"/>
</dbReference>
<sequence length="72" mass="8231">MSPPPPWVPRPKYPLLDVKAVKLRNGPSPIHPSRNILDSRSAQIKDIAIVSAFSFPASRFKLNCHHAWLWLY</sequence>
<protein>
    <submittedName>
        <fullName evidence="1">Uncharacterized protein</fullName>
    </submittedName>
</protein>
<dbReference type="AlphaFoldDB" id="A0A1D6IP52"/>